<evidence type="ECO:0000256" key="1">
    <source>
        <dbReference type="ARBA" id="ARBA00005417"/>
    </source>
</evidence>
<sequence length="145" mass="15923">MTVLENLQLGGFVYRRNKRELRLMLEDVFDLFPALRDKQGQPAGSLSGGQQQMLAIARALMSKPKLLLLDEPSLGLAPLIVRQLFALIQRINGEGTTILLAEQNASAALAIADRGYVMENGEIVMEGSSDTLFNHPQIRKAYIGA</sequence>
<protein>
    <submittedName>
        <fullName evidence="5">ABC transporter</fullName>
    </submittedName>
</protein>
<dbReference type="GO" id="GO:0016887">
    <property type="term" value="F:ATP hydrolysis activity"/>
    <property type="evidence" value="ECO:0007669"/>
    <property type="project" value="InterPro"/>
</dbReference>
<dbReference type="GO" id="GO:0005524">
    <property type="term" value="F:ATP binding"/>
    <property type="evidence" value="ECO:0007669"/>
    <property type="project" value="InterPro"/>
</dbReference>
<dbReference type="InterPro" id="IPR027417">
    <property type="entry name" value="P-loop_NTPase"/>
</dbReference>
<dbReference type="PANTHER" id="PTHR43820">
    <property type="entry name" value="HIGH-AFFINITY BRANCHED-CHAIN AMINO ACID TRANSPORT ATP-BINDING PROTEIN LIVF"/>
    <property type="match status" value="1"/>
</dbReference>
<comment type="similarity">
    <text evidence="1">Belongs to the ABC transporter superfamily.</text>
</comment>
<keyword evidence="6" id="KW-1185">Reference proteome</keyword>
<dbReference type="STRING" id="1236220.SAMN04488112_10310"/>
<organism evidence="5 6">
    <name type="scientific">Melghirimyces thermohalophilus</name>
    <dbReference type="NCBI Taxonomy" id="1236220"/>
    <lineage>
        <taxon>Bacteria</taxon>
        <taxon>Bacillati</taxon>
        <taxon>Bacillota</taxon>
        <taxon>Bacilli</taxon>
        <taxon>Bacillales</taxon>
        <taxon>Thermoactinomycetaceae</taxon>
        <taxon>Melghirimyces</taxon>
    </lineage>
</organism>
<keyword evidence="3" id="KW-0029">Amino-acid transport</keyword>
<name>A0A1G6IRN3_9BACL</name>
<evidence type="ECO:0000256" key="2">
    <source>
        <dbReference type="ARBA" id="ARBA00022448"/>
    </source>
</evidence>
<dbReference type="Gene3D" id="3.40.50.300">
    <property type="entry name" value="P-loop containing nucleotide triphosphate hydrolases"/>
    <property type="match status" value="1"/>
</dbReference>
<dbReference type="GO" id="GO:0015807">
    <property type="term" value="P:L-amino acid transport"/>
    <property type="evidence" value="ECO:0007669"/>
    <property type="project" value="TreeGrafter"/>
</dbReference>
<dbReference type="InterPro" id="IPR003439">
    <property type="entry name" value="ABC_transporter-like_ATP-bd"/>
</dbReference>
<gene>
    <name evidence="5" type="ORF">SAMN04488112_10310</name>
</gene>
<keyword evidence="2" id="KW-0813">Transport</keyword>
<dbReference type="AlphaFoldDB" id="A0A1G6IRN3"/>
<dbReference type="Pfam" id="PF00005">
    <property type="entry name" value="ABC_tran"/>
    <property type="match status" value="1"/>
</dbReference>
<reference evidence="5 6" key="1">
    <citation type="submission" date="2016-10" db="EMBL/GenBank/DDBJ databases">
        <authorList>
            <person name="de Groot N.N."/>
        </authorList>
    </citation>
    <scope>NUCLEOTIDE SEQUENCE [LARGE SCALE GENOMIC DNA]</scope>
    <source>
        <strain evidence="5 6">DSM 45514</strain>
    </source>
</reference>
<dbReference type="PANTHER" id="PTHR43820:SF4">
    <property type="entry name" value="HIGH-AFFINITY BRANCHED-CHAIN AMINO ACID TRANSPORT ATP-BINDING PROTEIN LIVF"/>
    <property type="match status" value="1"/>
</dbReference>
<dbReference type="Proteomes" id="UP000199387">
    <property type="component" value="Unassembled WGS sequence"/>
</dbReference>
<evidence type="ECO:0000256" key="3">
    <source>
        <dbReference type="ARBA" id="ARBA00022970"/>
    </source>
</evidence>
<accession>A0A1G6IRN3</accession>
<dbReference type="GO" id="GO:0015658">
    <property type="term" value="F:branched-chain amino acid transmembrane transporter activity"/>
    <property type="evidence" value="ECO:0007669"/>
    <property type="project" value="TreeGrafter"/>
</dbReference>
<dbReference type="InterPro" id="IPR052156">
    <property type="entry name" value="BCAA_Transport_ATP-bd_LivF"/>
</dbReference>
<evidence type="ECO:0000313" key="6">
    <source>
        <dbReference type="Proteomes" id="UP000199387"/>
    </source>
</evidence>
<dbReference type="SUPFAM" id="SSF52540">
    <property type="entry name" value="P-loop containing nucleoside triphosphate hydrolases"/>
    <property type="match status" value="1"/>
</dbReference>
<evidence type="ECO:0000313" key="5">
    <source>
        <dbReference type="EMBL" id="SDC08685.1"/>
    </source>
</evidence>
<feature type="domain" description="ABC transporter" evidence="4">
    <location>
        <begin position="30"/>
        <end position="73"/>
    </location>
</feature>
<evidence type="ECO:0000259" key="4">
    <source>
        <dbReference type="Pfam" id="PF00005"/>
    </source>
</evidence>
<dbReference type="EMBL" id="FMZA01000003">
    <property type="protein sequence ID" value="SDC08685.1"/>
    <property type="molecule type" value="Genomic_DNA"/>
</dbReference>
<proteinExistence type="inferred from homology"/>